<evidence type="ECO:0000259" key="2">
    <source>
        <dbReference type="Pfam" id="PF20434"/>
    </source>
</evidence>
<accession>A0A160TE96</accession>
<feature type="domain" description="BD-FAE-like" evidence="2">
    <location>
        <begin position="50"/>
        <end position="161"/>
    </location>
</feature>
<gene>
    <name evidence="3" type="ORF">MGWOODY_Tha748</name>
</gene>
<dbReference type="Gene3D" id="3.40.50.1820">
    <property type="entry name" value="alpha/beta hydrolase"/>
    <property type="match status" value="1"/>
</dbReference>
<dbReference type="SUPFAM" id="SSF53474">
    <property type="entry name" value="alpha/beta-Hydrolases"/>
    <property type="match status" value="1"/>
</dbReference>
<dbReference type="PANTHER" id="PTHR48081">
    <property type="entry name" value="AB HYDROLASE SUPERFAMILY PROTEIN C4A8.06C"/>
    <property type="match status" value="1"/>
</dbReference>
<dbReference type="EMBL" id="CZQC01000036">
    <property type="protein sequence ID" value="CUS41189.1"/>
    <property type="molecule type" value="Genomic_DNA"/>
</dbReference>
<dbReference type="GO" id="GO:0016787">
    <property type="term" value="F:hydrolase activity"/>
    <property type="evidence" value="ECO:0007669"/>
    <property type="project" value="UniProtKB-KW"/>
</dbReference>
<protein>
    <submittedName>
        <fullName evidence="3">Esterase/lipase/thioesterase family protein</fullName>
    </submittedName>
</protein>
<evidence type="ECO:0000313" key="3">
    <source>
        <dbReference type="EMBL" id="CUS41189.1"/>
    </source>
</evidence>
<dbReference type="InterPro" id="IPR050300">
    <property type="entry name" value="GDXG_lipolytic_enzyme"/>
</dbReference>
<sequence length="292" mass="32529">MRFKQLIVIPVLTVLTACSPQGIVNGISKVYSADVVRDLPYGQLERQKYDLYLPSGNESDSPTPVIVFFYGGSWNSGEKSGYEFVARRLTAQGYIVAVPNYRLYPEVTYPDFLVDCAAAVKVIHNELQSAKYRAFNPEQKLILMGHSAGAYNAAMLAMDDRWLSAEGLDRMDSLRGWVGLAGPYDLYPIVLEDVKPVFFYPNYPPNSNPIEFVESSDLPALILAPEKDELISTERHSYSFSKALDKLNKPHTLVTVKGTGHTSLIGAFSPVLFFKGSTIDPINTFIKEIEQN</sequence>
<organism evidence="3">
    <name type="scientific">hydrothermal vent metagenome</name>
    <dbReference type="NCBI Taxonomy" id="652676"/>
    <lineage>
        <taxon>unclassified sequences</taxon>
        <taxon>metagenomes</taxon>
        <taxon>ecological metagenomes</taxon>
    </lineage>
</organism>
<keyword evidence="1" id="KW-0378">Hydrolase</keyword>
<dbReference type="PANTHER" id="PTHR48081:SF33">
    <property type="entry name" value="KYNURENINE FORMAMIDASE"/>
    <property type="match status" value="1"/>
</dbReference>
<dbReference type="Pfam" id="PF20434">
    <property type="entry name" value="BD-FAE"/>
    <property type="match status" value="1"/>
</dbReference>
<proteinExistence type="predicted"/>
<dbReference type="InterPro" id="IPR049492">
    <property type="entry name" value="BD-FAE-like_dom"/>
</dbReference>
<evidence type="ECO:0000256" key="1">
    <source>
        <dbReference type="ARBA" id="ARBA00022801"/>
    </source>
</evidence>
<dbReference type="InterPro" id="IPR029058">
    <property type="entry name" value="AB_hydrolase_fold"/>
</dbReference>
<name>A0A160TE96_9ZZZZ</name>
<reference evidence="3" key="1">
    <citation type="submission" date="2015-10" db="EMBL/GenBank/DDBJ databases">
        <authorList>
            <person name="Gilbert D.G."/>
        </authorList>
    </citation>
    <scope>NUCLEOTIDE SEQUENCE</scope>
</reference>
<dbReference type="AlphaFoldDB" id="A0A160TE96"/>
<dbReference type="PROSITE" id="PS51257">
    <property type="entry name" value="PROKAR_LIPOPROTEIN"/>
    <property type="match status" value="1"/>
</dbReference>